<dbReference type="PANTHER" id="PTHR11364">
    <property type="entry name" value="THIOSULFATE SULFERTANSFERASE"/>
    <property type="match status" value="1"/>
</dbReference>
<dbReference type="InterPro" id="IPR036873">
    <property type="entry name" value="Rhodanese-like_dom_sf"/>
</dbReference>
<name>A0A0F5VC15_9GAMM</name>
<feature type="domain" description="Rhodanese" evidence="3">
    <location>
        <begin position="23"/>
        <end position="141"/>
    </location>
</feature>
<reference evidence="4 5" key="1">
    <citation type="submission" date="2014-12" db="EMBL/GenBank/DDBJ databases">
        <title>Mercury Reductase activity and rhizosphere competence traits in the genome of root associated Photobacterium halotolerans MELD1.</title>
        <authorList>
            <person name="Mathew D.C."/>
            <person name="Huang C.-C."/>
        </authorList>
    </citation>
    <scope>NUCLEOTIDE SEQUENCE [LARGE SCALE GENOMIC DNA]</scope>
    <source>
        <strain evidence="4 5">MELD1</strain>
    </source>
</reference>
<dbReference type="CDD" id="cd01448">
    <property type="entry name" value="TST_Repeat_1"/>
    <property type="match status" value="1"/>
</dbReference>
<protein>
    <submittedName>
        <fullName evidence="4">Thiosulfate sulfurtransferase</fullName>
    </submittedName>
</protein>
<dbReference type="CDD" id="cd01449">
    <property type="entry name" value="TST_Repeat_2"/>
    <property type="match status" value="1"/>
</dbReference>
<evidence type="ECO:0000256" key="1">
    <source>
        <dbReference type="ARBA" id="ARBA00022679"/>
    </source>
</evidence>
<dbReference type="Pfam" id="PF00581">
    <property type="entry name" value="Rhodanese"/>
    <property type="match status" value="2"/>
</dbReference>
<dbReference type="AlphaFoldDB" id="A0A0F5VC15"/>
<sequence length="286" mass="31180">MGMAENSLPSSVVSADWLLEHADAQNIVILDASWFMPGSGRDARTEWENERIPGAVFFDFDKEICDKDSSLPHMLPGAEQFASQVSGLGISNDDTIIVYDSHGLFSSPRAWWMFKVMGHDRVAVLDGGLPAWKAVGGSLESGSVTEVAEKGQFSARFRSKWVIDAPTLLDKLADPQVVVLDARPAARFYAQQPEPREGIRSGHMPHAKSLPFGQLVKDSKLVSQSILKQRFDAISEHDQQLIFSCGSGVTACILALAADVAGRENLTVYDGSWTEWGAGLKYPVVS</sequence>
<evidence type="ECO:0000259" key="3">
    <source>
        <dbReference type="PROSITE" id="PS50206"/>
    </source>
</evidence>
<organism evidence="4 5">
    <name type="scientific">Photobacterium halotolerans</name>
    <dbReference type="NCBI Taxonomy" id="265726"/>
    <lineage>
        <taxon>Bacteria</taxon>
        <taxon>Pseudomonadati</taxon>
        <taxon>Pseudomonadota</taxon>
        <taxon>Gammaproteobacteria</taxon>
        <taxon>Vibrionales</taxon>
        <taxon>Vibrionaceae</taxon>
        <taxon>Photobacterium</taxon>
    </lineage>
</organism>
<dbReference type="InterPro" id="IPR045078">
    <property type="entry name" value="TST/MPST-like"/>
</dbReference>
<evidence type="ECO:0000256" key="2">
    <source>
        <dbReference type="ARBA" id="ARBA00022737"/>
    </source>
</evidence>
<keyword evidence="5" id="KW-1185">Reference proteome</keyword>
<keyword evidence="1 4" id="KW-0808">Transferase</keyword>
<dbReference type="GO" id="GO:0004792">
    <property type="term" value="F:thiosulfate-cyanide sulfurtransferase activity"/>
    <property type="evidence" value="ECO:0007669"/>
    <property type="project" value="TreeGrafter"/>
</dbReference>
<dbReference type="EMBL" id="JWYV01000009">
    <property type="protein sequence ID" value="KKC99658.1"/>
    <property type="molecule type" value="Genomic_DNA"/>
</dbReference>
<dbReference type="Gene3D" id="3.40.250.10">
    <property type="entry name" value="Rhodanese-like domain"/>
    <property type="match status" value="2"/>
</dbReference>
<dbReference type="SMART" id="SM00450">
    <property type="entry name" value="RHOD"/>
    <property type="match status" value="2"/>
</dbReference>
<comment type="caution">
    <text evidence="4">The sequence shown here is derived from an EMBL/GenBank/DDBJ whole genome shotgun (WGS) entry which is preliminary data.</text>
</comment>
<dbReference type="SUPFAM" id="SSF52821">
    <property type="entry name" value="Rhodanese/Cell cycle control phosphatase"/>
    <property type="match status" value="2"/>
</dbReference>
<dbReference type="InterPro" id="IPR001763">
    <property type="entry name" value="Rhodanese-like_dom"/>
</dbReference>
<evidence type="ECO:0000313" key="5">
    <source>
        <dbReference type="Proteomes" id="UP000033633"/>
    </source>
</evidence>
<accession>A0A0F5VC15</accession>
<feature type="domain" description="Rhodanese" evidence="3">
    <location>
        <begin position="173"/>
        <end position="285"/>
    </location>
</feature>
<keyword evidence="2" id="KW-0677">Repeat</keyword>
<dbReference type="PATRIC" id="fig|265726.11.peg.4606"/>
<dbReference type="PROSITE" id="PS50206">
    <property type="entry name" value="RHODANESE_3"/>
    <property type="match status" value="2"/>
</dbReference>
<dbReference type="NCBIfam" id="NF008557">
    <property type="entry name" value="PRK11493.1"/>
    <property type="match status" value="1"/>
</dbReference>
<gene>
    <name evidence="4" type="ORF">KY46_12145</name>
</gene>
<evidence type="ECO:0000313" key="4">
    <source>
        <dbReference type="EMBL" id="KKC99658.1"/>
    </source>
</evidence>
<proteinExistence type="predicted"/>
<dbReference type="STRING" id="265726.KY46_12145"/>
<dbReference type="FunFam" id="3.40.250.10:FF:000015">
    <property type="entry name" value="Sulfurtransferase"/>
    <property type="match status" value="1"/>
</dbReference>
<dbReference type="PANTHER" id="PTHR11364:SF27">
    <property type="entry name" value="SULFURTRANSFERASE"/>
    <property type="match status" value="1"/>
</dbReference>
<dbReference type="Proteomes" id="UP000033633">
    <property type="component" value="Unassembled WGS sequence"/>
</dbReference>